<reference evidence="1" key="2">
    <citation type="journal article" date="2015" name="Data Brief">
        <title>Shoot transcriptome of the giant reed, Arundo donax.</title>
        <authorList>
            <person name="Barrero R.A."/>
            <person name="Guerrero F.D."/>
            <person name="Moolhuijzen P."/>
            <person name="Goolsby J.A."/>
            <person name="Tidwell J."/>
            <person name="Bellgard S.E."/>
            <person name="Bellgard M.I."/>
        </authorList>
    </citation>
    <scope>NUCLEOTIDE SEQUENCE</scope>
    <source>
        <tissue evidence="1">Shoot tissue taken approximately 20 cm above the soil surface</tissue>
    </source>
</reference>
<protein>
    <submittedName>
        <fullName evidence="1">Uncharacterized protein</fullName>
    </submittedName>
</protein>
<dbReference type="EMBL" id="GBRH01262520">
    <property type="protein sequence ID" value="JAD35375.1"/>
    <property type="molecule type" value="Transcribed_RNA"/>
</dbReference>
<sequence length="56" mass="5682">MCWMVHRSVADPARGCASGARAGYAGSSCCGWPAVAPAPSHRVIALGAQRPATAGW</sequence>
<name>A0A0A8ZF50_ARUDO</name>
<organism evidence="1">
    <name type="scientific">Arundo donax</name>
    <name type="common">Giant reed</name>
    <name type="synonym">Donax arundinaceus</name>
    <dbReference type="NCBI Taxonomy" id="35708"/>
    <lineage>
        <taxon>Eukaryota</taxon>
        <taxon>Viridiplantae</taxon>
        <taxon>Streptophyta</taxon>
        <taxon>Embryophyta</taxon>
        <taxon>Tracheophyta</taxon>
        <taxon>Spermatophyta</taxon>
        <taxon>Magnoliopsida</taxon>
        <taxon>Liliopsida</taxon>
        <taxon>Poales</taxon>
        <taxon>Poaceae</taxon>
        <taxon>PACMAD clade</taxon>
        <taxon>Arundinoideae</taxon>
        <taxon>Arundineae</taxon>
        <taxon>Arundo</taxon>
    </lineage>
</organism>
<accession>A0A0A8ZF50</accession>
<dbReference type="AlphaFoldDB" id="A0A0A8ZF50"/>
<evidence type="ECO:0000313" key="1">
    <source>
        <dbReference type="EMBL" id="JAD35375.1"/>
    </source>
</evidence>
<reference evidence="1" key="1">
    <citation type="submission" date="2014-09" db="EMBL/GenBank/DDBJ databases">
        <authorList>
            <person name="Magalhaes I.L.F."/>
            <person name="Oliveira U."/>
            <person name="Santos F.R."/>
            <person name="Vidigal T.H.D.A."/>
            <person name="Brescovit A.D."/>
            <person name="Santos A.J."/>
        </authorList>
    </citation>
    <scope>NUCLEOTIDE SEQUENCE</scope>
    <source>
        <tissue evidence="1">Shoot tissue taken approximately 20 cm above the soil surface</tissue>
    </source>
</reference>
<proteinExistence type="predicted"/>